<evidence type="ECO:0000313" key="2">
    <source>
        <dbReference type="Proteomes" id="UP000189337"/>
    </source>
</evidence>
<evidence type="ECO:0000313" key="1">
    <source>
        <dbReference type="EMBL" id="ONF90245.1"/>
    </source>
</evidence>
<organism evidence="1 2">
    <name type="scientific">Leptospira santarosai</name>
    <dbReference type="NCBI Taxonomy" id="28183"/>
    <lineage>
        <taxon>Bacteria</taxon>
        <taxon>Pseudomonadati</taxon>
        <taxon>Spirochaetota</taxon>
        <taxon>Spirochaetia</taxon>
        <taxon>Leptospirales</taxon>
        <taxon>Leptospiraceae</taxon>
        <taxon>Leptospira</taxon>
    </lineage>
</organism>
<dbReference type="AlphaFoldDB" id="A0AB73M4W6"/>
<proteinExistence type="predicted"/>
<reference evidence="1 2" key="1">
    <citation type="submission" date="2017-01" db="EMBL/GenBank/DDBJ databases">
        <title>Comparative genomic analysis of Brazilian Leptospira santarosai.</title>
        <authorList>
            <person name="Moreno L.Z."/>
            <person name="Miraglia F."/>
            <person name="Kremer F.S."/>
            <person name="Eslabao M.R."/>
            <person name="Lilenbaum W."/>
            <person name="Dellagostin O.A."/>
            <person name="Moreno A.M."/>
        </authorList>
    </citation>
    <scope>NUCLEOTIDE SEQUENCE [LARGE SCALE GENOMIC DNA]</scope>
    <source>
        <strain evidence="1 2">M52/8-19</strain>
    </source>
</reference>
<accession>A0AB73M4W6</accession>
<name>A0AB73M4W6_9LEPT</name>
<dbReference type="RefSeq" id="WP_046689870.1">
    <property type="nucleotide sequence ID" value="NZ_MTSU01000044.1"/>
</dbReference>
<protein>
    <submittedName>
        <fullName evidence="1">Uncharacterized protein</fullName>
    </submittedName>
</protein>
<gene>
    <name evidence="1" type="ORF">BWD14_19900</name>
</gene>
<sequence>MTVSPKLEIIVRELKEKGYSSLYIESFIEGFYIGYFKAKTETARNMLKKGFELDVVLRITGFTEQGLKDYGVI</sequence>
<dbReference type="EMBL" id="MTSU01000044">
    <property type="protein sequence ID" value="ONF90245.1"/>
    <property type="molecule type" value="Genomic_DNA"/>
</dbReference>
<dbReference type="Proteomes" id="UP000189337">
    <property type="component" value="Unassembled WGS sequence"/>
</dbReference>
<comment type="caution">
    <text evidence="1">The sequence shown here is derived from an EMBL/GenBank/DDBJ whole genome shotgun (WGS) entry which is preliminary data.</text>
</comment>